<name>A0AAV5B9L8_9ACTN</name>
<gene>
    <name evidence="1" type="ORF">ATOP_18600</name>
</gene>
<dbReference type="AlphaFoldDB" id="A0AAV5B9L8"/>
<reference evidence="1" key="1">
    <citation type="journal article" date="2022" name="Int. J. Syst. Evol. Microbiol.">
        <title>Granulimonas faecalis gen. nov., sp. nov., and Leptogranulimonas caecicola gen. nov., sp. nov., novel lactate-producing Atopobiaceae bacteria isolated from mouse intestines, and an emended description of the family Atopobiaceae.</title>
        <authorList>
            <person name="Morinaga K."/>
            <person name="Kusada H."/>
            <person name="Sakamoto S."/>
            <person name="Murakami T."/>
            <person name="Toyoda A."/>
            <person name="Mori H."/>
            <person name="Meng X.Y."/>
            <person name="Takashino M."/>
            <person name="Murotomi K."/>
            <person name="Tamaki H."/>
        </authorList>
    </citation>
    <scope>NUCLEOTIDE SEQUENCE</scope>
    <source>
        <strain evidence="1">OPF53</strain>
    </source>
</reference>
<dbReference type="RefSeq" id="WP_135978529.1">
    <property type="nucleotide sequence ID" value="NZ_BQKC01000002.1"/>
</dbReference>
<protein>
    <submittedName>
        <fullName evidence="1">Uncharacterized protein</fullName>
    </submittedName>
</protein>
<dbReference type="Proteomes" id="UP001055025">
    <property type="component" value="Unassembled WGS sequence"/>
</dbReference>
<sequence>MSDTTEVLVLLSTSLSMTKGVQGLLGWAYEYGDLDFREIEASDEVDKAVKHLAKAMTLIGEGKSCDGGERLL</sequence>
<comment type="caution">
    <text evidence="1">The sequence shown here is derived from an EMBL/GenBank/DDBJ whole genome shotgun (WGS) entry which is preliminary data.</text>
</comment>
<proteinExistence type="predicted"/>
<keyword evidence="2" id="KW-1185">Reference proteome</keyword>
<evidence type="ECO:0000313" key="2">
    <source>
        <dbReference type="Proteomes" id="UP001055025"/>
    </source>
</evidence>
<evidence type="ECO:0000313" key="1">
    <source>
        <dbReference type="EMBL" id="GJM56205.1"/>
    </source>
</evidence>
<organism evidence="1 2">
    <name type="scientific">Granulimonas faecalis</name>
    <dbReference type="NCBI Taxonomy" id="2894155"/>
    <lineage>
        <taxon>Bacteria</taxon>
        <taxon>Bacillati</taxon>
        <taxon>Actinomycetota</taxon>
        <taxon>Coriobacteriia</taxon>
        <taxon>Coriobacteriales</taxon>
        <taxon>Kribbibacteriaceae</taxon>
        <taxon>Granulimonas</taxon>
    </lineage>
</organism>
<dbReference type="EMBL" id="BQKC01000002">
    <property type="protein sequence ID" value="GJM56205.1"/>
    <property type="molecule type" value="Genomic_DNA"/>
</dbReference>
<accession>A0AAV5B9L8</accession>